<keyword evidence="1" id="KW-0812">Transmembrane</keyword>
<keyword evidence="1" id="KW-0472">Membrane</keyword>
<dbReference type="InterPro" id="IPR013373">
    <property type="entry name" value="Flagellin/pilin_N_arc"/>
</dbReference>
<dbReference type="NCBIfam" id="TIGR02537">
    <property type="entry name" value="arch_flag_Nterm"/>
    <property type="match status" value="1"/>
</dbReference>
<keyword evidence="4" id="KW-1185">Reference proteome</keyword>
<keyword evidence="1" id="KW-1133">Transmembrane helix</keyword>
<comment type="caution">
    <text evidence="3">The sequence shown here is derived from an EMBL/GenBank/DDBJ whole genome shotgun (WGS) entry which is preliminary data.</text>
</comment>
<dbReference type="InterPro" id="IPR012859">
    <property type="entry name" value="Pilin_N_archaeal"/>
</dbReference>
<protein>
    <recommendedName>
        <fullName evidence="2">Archaeal Type IV pilin N-terminal domain-containing protein</fullName>
    </recommendedName>
</protein>
<dbReference type="Pfam" id="PF07790">
    <property type="entry name" value="Pilin_N"/>
    <property type="match status" value="1"/>
</dbReference>
<sequence length="318" mass="35009">MRTDNGISPVIAVVVLIGLVVIASAIIGLTMLATMENVSGTPPDVRFQVSADGVCLYHAGGDALPLRNLVFYDTSTKKPIEVKNIELIKGGGTILKFEGDDDKSFELNVWETGDKIRIISGKLSELSIVGPDSRNHPALLYMGANAMVMPIGDMVPDEWIETVVPVVPTGPEMPEIPLDINPGIFEDLIQIQKNNDNKGIKFDEKQLIINGVLVDSYDYNVTNKDEDIWIIVSPEYGEGHTQNTTITVNVYSLVNDTYELIYSPPAIPDTQGLHDVILKIPNNYLIQGDLCYVTIYREGSKNGIIKYAQKTVVIRLIH</sequence>
<gene>
    <name evidence="3" type="ORF">McpAg1_17170</name>
</gene>
<organism evidence="3 4">
    <name type="scientific">Methanorbis furvi</name>
    <dbReference type="NCBI Taxonomy" id="3028299"/>
    <lineage>
        <taxon>Archaea</taxon>
        <taxon>Methanobacteriati</taxon>
        <taxon>Methanobacteriota</taxon>
        <taxon>Stenosarchaea group</taxon>
        <taxon>Methanomicrobia</taxon>
        <taxon>Methanomicrobiales</taxon>
        <taxon>Methanocorpusculaceae</taxon>
        <taxon>Methanorbis</taxon>
    </lineage>
</organism>
<proteinExistence type="predicted"/>
<evidence type="ECO:0000259" key="2">
    <source>
        <dbReference type="Pfam" id="PF07790"/>
    </source>
</evidence>
<dbReference type="Proteomes" id="UP001273136">
    <property type="component" value="Unassembled WGS sequence"/>
</dbReference>
<evidence type="ECO:0000313" key="4">
    <source>
        <dbReference type="Proteomes" id="UP001273136"/>
    </source>
</evidence>
<dbReference type="EMBL" id="JAWDKA010000010">
    <property type="protein sequence ID" value="MDV0442473.1"/>
    <property type="molecule type" value="Genomic_DNA"/>
</dbReference>
<dbReference type="RefSeq" id="WP_338094894.1">
    <property type="nucleotide sequence ID" value="NZ_JAWDKA010000010.1"/>
</dbReference>
<feature type="transmembrane region" description="Helical" evidence="1">
    <location>
        <begin position="6"/>
        <end position="29"/>
    </location>
</feature>
<dbReference type="AlphaFoldDB" id="A0AAE4SB74"/>
<evidence type="ECO:0000313" key="3">
    <source>
        <dbReference type="EMBL" id="MDV0442473.1"/>
    </source>
</evidence>
<feature type="domain" description="Archaeal Type IV pilin N-terminal" evidence="2">
    <location>
        <begin position="5"/>
        <end position="71"/>
    </location>
</feature>
<evidence type="ECO:0000256" key="1">
    <source>
        <dbReference type="SAM" id="Phobius"/>
    </source>
</evidence>
<reference evidence="3" key="1">
    <citation type="submission" date="2023-06" db="EMBL/GenBank/DDBJ databases">
        <title>Genome sequence of Methancorpusculaceae sp. Ag1.</title>
        <authorList>
            <person name="Protasov E."/>
            <person name="Platt K."/>
            <person name="Poehlein A."/>
            <person name="Daniel R."/>
            <person name="Brune A."/>
        </authorList>
    </citation>
    <scope>NUCLEOTIDE SEQUENCE</scope>
    <source>
        <strain evidence="3">Ag1</strain>
    </source>
</reference>
<accession>A0AAE4SB74</accession>
<name>A0AAE4SB74_9EURY</name>